<reference evidence="2 3" key="1">
    <citation type="submission" date="2015-04" db="EMBL/GenBank/DDBJ databases">
        <title>The complete genome sequence of the rumen methanogen Methanobrevibacter millerae SM9.</title>
        <authorList>
            <person name="Leahy S.C."/>
            <person name="Kelly W.J."/>
            <person name="Pacheco D.M."/>
            <person name="Li D."/>
            <person name="Altermann E."/>
            <person name="Attwood G.T."/>
        </authorList>
    </citation>
    <scope>NUCLEOTIDE SEQUENCE [LARGE SCALE GENOMIC DNA]</scope>
    <source>
        <strain evidence="2 3">SM9</strain>
    </source>
</reference>
<dbReference type="AlphaFoldDB" id="A0A0U2V615"/>
<dbReference type="RefSeq" id="WP_058739966.1">
    <property type="nucleotide sequence ID" value="NZ_CP011266.1"/>
</dbReference>
<dbReference type="SUPFAM" id="SSF53448">
    <property type="entry name" value="Nucleotide-diphospho-sugar transferases"/>
    <property type="match status" value="2"/>
</dbReference>
<dbReference type="GO" id="GO:0016758">
    <property type="term" value="F:hexosyltransferase activity"/>
    <property type="evidence" value="ECO:0007669"/>
    <property type="project" value="UniProtKB-ARBA"/>
</dbReference>
<dbReference type="CDD" id="cd00761">
    <property type="entry name" value="Glyco_tranf_GTA_type"/>
    <property type="match status" value="2"/>
</dbReference>
<feature type="domain" description="Glycosyltransferase 2-like" evidence="1">
    <location>
        <begin position="9"/>
        <end position="152"/>
    </location>
</feature>
<dbReference type="InterPro" id="IPR029044">
    <property type="entry name" value="Nucleotide-diphossugar_trans"/>
</dbReference>
<accession>A0A0U2V615</accession>
<dbReference type="PATRIC" id="fig|230361.4.peg.2053"/>
<sequence length="750" mass="87755">MYGEKYLISIIIPVYNSENYIHDSFNSIKEQSIGFENIELIFVDDYSTDNSRQIIKQYSLEYDNVKCILLNDNSGFGGQPRNVGIQNATSDYIMFLDSDDIFYHDACEKLYQEIYNNDLDLVSGYYVTNDDGIKNNHIFFEKDFKLNNVFEDFKILIYPPAIMSKIYKKSVILENNIQFPIGVPGEDLVFSTNYFLHAHGISFIDFPVFEYVIRNSSIEKSVSYERNKTYLKGLYDSYFELYDLLLSVGEELTYVGLSRLNYWISQFIDSDLVFEDRVNLLKDCNFLFIEFEKNDNLRPHKEYNSLFKEISNKNFHEASKIAISIKNEKQTLDNLSILYDNLNNFNKALININSQLIMLRLLFENCSIDELFKGIDLIEKWDLFDYEYYRSKYNYTLNFNPLLHYLSIGHNQGKNPSVSFDGKFYESSNINIINSKLNPLLYFVLYGIDEGNVLINKDVYPYHKSINKRLLDAKIKNFNEFGVTTHKRDKKLIVSLTSFPERLYDIHYCIFSIFNQSIKPDEVVLWLASDQFPNGENDIPPNVLNLKKFGLKIKWCKDVKSYKKLIPALSEYPNDLIVTADDDLFYPKNWLELLYDEHKKNPKYIICQRSRNVSLNTEGSFESYNDWELNVGETKPSFINLSTNGAGSLFPPNSLHEDVCNNELFEKLCPTADDIWVWAMAILNKTKIKCVKNNMFQLTYINLARELNIINEKTLYSSNFDGGNDLQLKQVIDYYPDVLKSVKEDYYESN</sequence>
<dbReference type="KEGG" id="mmil:sm9_1986"/>
<dbReference type="Gene3D" id="3.90.550.10">
    <property type="entry name" value="Spore Coat Polysaccharide Biosynthesis Protein SpsA, Chain A"/>
    <property type="match status" value="2"/>
</dbReference>
<keyword evidence="2" id="KW-0808">Transferase</keyword>
<organism evidence="2 3">
    <name type="scientific">Methanobrevibacter millerae</name>
    <dbReference type="NCBI Taxonomy" id="230361"/>
    <lineage>
        <taxon>Archaea</taxon>
        <taxon>Methanobacteriati</taxon>
        <taxon>Methanobacteriota</taxon>
        <taxon>Methanomada group</taxon>
        <taxon>Methanobacteria</taxon>
        <taxon>Methanobacteriales</taxon>
        <taxon>Methanobacteriaceae</taxon>
        <taxon>Methanobrevibacter</taxon>
    </lineage>
</organism>
<dbReference type="InterPro" id="IPR001173">
    <property type="entry name" value="Glyco_trans_2-like"/>
</dbReference>
<gene>
    <name evidence="2" type="ORF">sm9_1986</name>
</gene>
<evidence type="ECO:0000313" key="3">
    <source>
        <dbReference type="Proteomes" id="UP000067738"/>
    </source>
</evidence>
<dbReference type="GeneID" id="26736940"/>
<dbReference type="Proteomes" id="UP000067738">
    <property type="component" value="Chromosome"/>
</dbReference>
<proteinExistence type="predicted"/>
<dbReference type="EMBL" id="CP011266">
    <property type="protein sequence ID" value="ALT69746.1"/>
    <property type="molecule type" value="Genomic_DNA"/>
</dbReference>
<protein>
    <submittedName>
        <fullName evidence="2">Glycosyl transferase GT2 family</fullName>
    </submittedName>
</protein>
<dbReference type="PANTHER" id="PTHR22916">
    <property type="entry name" value="GLYCOSYLTRANSFERASE"/>
    <property type="match status" value="1"/>
</dbReference>
<evidence type="ECO:0000259" key="1">
    <source>
        <dbReference type="Pfam" id="PF00535"/>
    </source>
</evidence>
<dbReference type="OrthoDB" id="46222at2157"/>
<evidence type="ECO:0000313" key="2">
    <source>
        <dbReference type="EMBL" id="ALT69746.1"/>
    </source>
</evidence>
<dbReference type="Pfam" id="PF00535">
    <property type="entry name" value="Glycos_transf_2"/>
    <property type="match status" value="1"/>
</dbReference>
<dbReference type="PANTHER" id="PTHR22916:SF3">
    <property type="entry name" value="UDP-GLCNAC:BETAGAL BETA-1,3-N-ACETYLGLUCOSAMINYLTRANSFERASE-LIKE PROTEIN 1"/>
    <property type="match status" value="1"/>
</dbReference>
<keyword evidence="3" id="KW-1185">Reference proteome</keyword>
<name>A0A0U2V615_9EURY</name>